<evidence type="ECO:0000256" key="3">
    <source>
        <dbReference type="ARBA" id="ARBA00022691"/>
    </source>
</evidence>
<organism evidence="8 9">
    <name type="scientific">Thermotalea metallivorans</name>
    <dbReference type="NCBI Taxonomy" id="520762"/>
    <lineage>
        <taxon>Bacteria</taxon>
        <taxon>Bacillati</taxon>
        <taxon>Bacillota</taxon>
        <taxon>Clostridia</taxon>
        <taxon>Peptostreptococcales</taxon>
        <taxon>Thermotaleaceae</taxon>
        <taxon>Thermotalea</taxon>
    </lineage>
</organism>
<accession>A0A140KZU1</accession>
<evidence type="ECO:0000313" key="8">
    <source>
        <dbReference type="EMBL" id="KXG73816.1"/>
    </source>
</evidence>
<keyword evidence="5" id="KW-0408">Iron</keyword>
<evidence type="ECO:0000256" key="4">
    <source>
        <dbReference type="ARBA" id="ARBA00022723"/>
    </source>
</evidence>
<keyword evidence="3" id="KW-0949">S-adenosyl-L-methionine</keyword>
<dbReference type="GO" id="GO:0046872">
    <property type="term" value="F:metal ion binding"/>
    <property type="evidence" value="ECO:0007669"/>
    <property type="project" value="UniProtKB-KW"/>
</dbReference>
<comment type="caution">
    <text evidence="8">The sequence shown here is derived from an EMBL/GenBank/DDBJ whole genome shotgun (WGS) entry which is preliminary data.</text>
</comment>
<dbReference type="RefSeq" id="WP_068557954.1">
    <property type="nucleotide sequence ID" value="NZ_LOEE01000075.1"/>
</dbReference>
<dbReference type="GO" id="GO:0051539">
    <property type="term" value="F:4 iron, 4 sulfur cluster binding"/>
    <property type="evidence" value="ECO:0007669"/>
    <property type="project" value="UniProtKB-KW"/>
</dbReference>
<dbReference type="InterPro" id="IPR007197">
    <property type="entry name" value="rSAM"/>
</dbReference>
<dbReference type="EMBL" id="LOEE01000075">
    <property type="protein sequence ID" value="KXG73816.1"/>
    <property type="molecule type" value="Genomic_DNA"/>
</dbReference>
<dbReference type="STRING" id="520762.AN619_28670"/>
<evidence type="ECO:0000256" key="5">
    <source>
        <dbReference type="ARBA" id="ARBA00023004"/>
    </source>
</evidence>
<comment type="cofactor">
    <cofactor evidence="1">
        <name>[4Fe-4S] cluster</name>
        <dbReference type="ChEBI" id="CHEBI:49883"/>
    </cofactor>
</comment>
<name>A0A140KZU1_9FIRM</name>
<dbReference type="CDD" id="cd01335">
    <property type="entry name" value="Radical_SAM"/>
    <property type="match status" value="1"/>
</dbReference>
<gene>
    <name evidence="8" type="ORF">AN619_28670</name>
</gene>
<dbReference type="InterPro" id="IPR058240">
    <property type="entry name" value="rSAM_sf"/>
</dbReference>
<protein>
    <recommendedName>
        <fullName evidence="7">Radical SAM core domain-containing protein</fullName>
    </recommendedName>
</protein>
<dbReference type="SFLD" id="SFLDS00029">
    <property type="entry name" value="Radical_SAM"/>
    <property type="match status" value="1"/>
</dbReference>
<dbReference type="Gene3D" id="3.20.20.70">
    <property type="entry name" value="Aldolase class I"/>
    <property type="match status" value="1"/>
</dbReference>
<keyword evidence="9" id="KW-1185">Reference proteome</keyword>
<dbReference type="Pfam" id="PF04055">
    <property type="entry name" value="Radical_SAM"/>
    <property type="match status" value="1"/>
</dbReference>
<proteinExistence type="predicted"/>
<sequence length="229" mass="26584">MNVFSYKDIYIEDGKRVLEVNILPEKYCNFDCIFCPIGRSYNKVDTQQSFDEIDDSFNELESMIENNNVDLVFINSKGEALVNSRISDIIDLIKSKGVPVRLLSNGYLLGRKEYMQIANKCDEVIGEIKAISEEDFQKIQRPIEGYTLKEYISNMILFNKQYKGKFILEVTIIKGYNDTEESVNKIKNIINEISPDKVIVERMNDERFKKKLGISDERFDEISKALQNI</sequence>
<dbReference type="InterPro" id="IPR013785">
    <property type="entry name" value="Aldolase_TIM"/>
</dbReference>
<dbReference type="PATRIC" id="fig|520762.4.peg.3164"/>
<dbReference type="PROSITE" id="PS51918">
    <property type="entry name" value="RADICAL_SAM"/>
    <property type="match status" value="1"/>
</dbReference>
<evidence type="ECO:0000256" key="2">
    <source>
        <dbReference type="ARBA" id="ARBA00022485"/>
    </source>
</evidence>
<evidence type="ECO:0000256" key="6">
    <source>
        <dbReference type="ARBA" id="ARBA00023014"/>
    </source>
</evidence>
<keyword evidence="4" id="KW-0479">Metal-binding</keyword>
<keyword evidence="2" id="KW-0004">4Fe-4S</keyword>
<reference evidence="8 9" key="1">
    <citation type="submission" date="2015-12" db="EMBL/GenBank/DDBJ databases">
        <title>Draft genome sequence of the thermoanaerobe Thermotalea metallivorans, an isolate from the runoff channel of the Great Artesian Basin, Australia.</title>
        <authorList>
            <person name="Patel B.K."/>
        </authorList>
    </citation>
    <scope>NUCLEOTIDE SEQUENCE [LARGE SCALE GENOMIC DNA]</scope>
    <source>
        <strain evidence="8 9">B2-1</strain>
    </source>
</reference>
<dbReference type="OrthoDB" id="9795504at2"/>
<feature type="domain" description="Radical SAM core" evidence="7">
    <location>
        <begin position="12"/>
        <end position="229"/>
    </location>
</feature>
<dbReference type="PANTHER" id="PTHR43787">
    <property type="entry name" value="FEMO COFACTOR BIOSYNTHESIS PROTEIN NIFB-RELATED"/>
    <property type="match status" value="1"/>
</dbReference>
<keyword evidence="6" id="KW-0411">Iron-sulfur</keyword>
<dbReference type="Proteomes" id="UP000070456">
    <property type="component" value="Unassembled WGS sequence"/>
</dbReference>
<dbReference type="PANTHER" id="PTHR43787:SF11">
    <property type="entry name" value="UPF0026 PROTEIN SLR1464"/>
    <property type="match status" value="1"/>
</dbReference>
<evidence type="ECO:0000313" key="9">
    <source>
        <dbReference type="Proteomes" id="UP000070456"/>
    </source>
</evidence>
<dbReference type="AlphaFoldDB" id="A0A140KZU1"/>
<evidence type="ECO:0000259" key="7">
    <source>
        <dbReference type="PROSITE" id="PS51918"/>
    </source>
</evidence>
<dbReference type="GO" id="GO:0003824">
    <property type="term" value="F:catalytic activity"/>
    <property type="evidence" value="ECO:0007669"/>
    <property type="project" value="InterPro"/>
</dbReference>
<dbReference type="SUPFAM" id="SSF102114">
    <property type="entry name" value="Radical SAM enzymes"/>
    <property type="match status" value="1"/>
</dbReference>
<evidence type="ECO:0000256" key="1">
    <source>
        <dbReference type="ARBA" id="ARBA00001966"/>
    </source>
</evidence>